<evidence type="ECO:0000256" key="1">
    <source>
        <dbReference type="ARBA" id="ARBA00004651"/>
    </source>
</evidence>
<comment type="caution">
    <text evidence="10">The sequence shown here is derived from an EMBL/GenBank/DDBJ whole genome shotgun (WGS) entry which is preliminary data.</text>
</comment>
<sequence>MGQGFTRALQAGLSRSQYARNRATAYATHHGAGGDAAREDRPPSRHALAYAASGPLTLPYEPGGADPDASWRAGRRLARGLHDELGTTLSLVAHHMERYDSGPGDPADLEAARAALREAIKLTEHAVDGLHHATAVPALVPALREFAETTAPAGVRFEISATGKETLVSDVCRRELFLGIREALRNSFTHSGADEVAVSLRFTRLYVYARVEDDGRGFDAEAPLVPGRPARGLRSMRERLEDLGGRLTIRGPGEGGTRLEIHLPIRPRS</sequence>
<evidence type="ECO:0000256" key="2">
    <source>
        <dbReference type="ARBA" id="ARBA00022475"/>
    </source>
</evidence>
<reference evidence="10" key="1">
    <citation type="submission" date="2021-03" db="EMBL/GenBank/DDBJ databases">
        <title>Streptomyces strains.</title>
        <authorList>
            <person name="Lund M.B."/>
            <person name="Toerring T."/>
        </authorList>
    </citation>
    <scope>NUCLEOTIDE SEQUENCE</scope>
    <source>
        <strain evidence="10">JCM 4242</strain>
    </source>
</reference>
<dbReference type="EMBL" id="JAFMOF010000001">
    <property type="protein sequence ID" value="MBO0651834.1"/>
    <property type="molecule type" value="Genomic_DNA"/>
</dbReference>
<organism evidence="10 11">
    <name type="scientific">Streptomyces triculaminicus</name>
    <dbReference type="NCBI Taxonomy" id="2816232"/>
    <lineage>
        <taxon>Bacteria</taxon>
        <taxon>Bacillati</taxon>
        <taxon>Actinomycetota</taxon>
        <taxon>Actinomycetes</taxon>
        <taxon>Kitasatosporales</taxon>
        <taxon>Streptomycetaceae</taxon>
        <taxon>Streptomyces</taxon>
    </lineage>
</organism>
<keyword evidence="4" id="KW-0812">Transmembrane</keyword>
<keyword evidence="11" id="KW-1185">Reference proteome</keyword>
<evidence type="ECO:0000256" key="7">
    <source>
        <dbReference type="ARBA" id="ARBA00023012"/>
    </source>
</evidence>
<proteinExistence type="predicted"/>
<evidence type="ECO:0000259" key="9">
    <source>
        <dbReference type="SMART" id="SM00387"/>
    </source>
</evidence>
<dbReference type="AlphaFoldDB" id="A0A939FIP5"/>
<evidence type="ECO:0000313" key="11">
    <source>
        <dbReference type="Proteomes" id="UP000664781"/>
    </source>
</evidence>
<dbReference type="PANTHER" id="PTHR24421">
    <property type="entry name" value="NITRATE/NITRITE SENSOR PROTEIN NARX-RELATED"/>
    <property type="match status" value="1"/>
</dbReference>
<evidence type="ECO:0000256" key="8">
    <source>
        <dbReference type="ARBA" id="ARBA00023136"/>
    </source>
</evidence>
<dbReference type="GO" id="GO:0000160">
    <property type="term" value="P:phosphorelay signal transduction system"/>
    <property type="evidence" value="ECO:0007669"/>
    <property type="project" value="UniProtKB-KW"/>
</dbReference>
<dbReference type="SMART" id="SM00387">
    <property type="entry name" value="HATPase_c"/>
    <property type="match status" value="1"/>
</dbReference>
<dbReference type="GO" id="GO:0005886">
    <property type="term" value="C:plasma membrane"/>
    <property type="evidence" value="ECO:0007669"/>
    <property type="project" value="UniProtKB-SubCell"/>
</dbReference>
<dbReference type="GO" id="GO:0016301">
    <property type="term" value="F:kinase activity"/>
    <property type="evidence" value="ECO:0007669"/>
    <property type="project" value="UniProtKB-KW"/>
</dbReference>
<dbReference type="InterPro" id="IPR003594">
    <property type="entry name" value="HATPase_dom"/>
</dbReference>
<accession>A0A939FIP5</accession>
<keyword evidence="6" id="KW-1133">Transmembrane helix</keyword>
<evidence type="ECO:0000256" key="3">
    <source>
        <dbReference type="ARBA" id="ARBA00022679"/>
    </source>
</evidence>
<dbReference type="SUPFAM" id="SSF55874">
    <property type="entry name" value="ATPase domain of HSP90 chaperone/DNA topoisomerase II/histidine kinase"/>
    <property type="match status" value="1"/>
</dbReference>
<keyword evidence="8" id="KW-0472">Membrane</keyword>
<keyword evidence="3" id="KW-0808">Transferase</keyword>
<evidence type="ECO:0000256" key="6">
    <source>
        <dbReference type="ARBA" id="ARBA00022989"/>
    </source>
</evidence>
<evidence type="ECO:0000313" key="10">
    <source>
        <dbReference type="EMBL" id="MBO0651834.1"/>
    </source>
</evidence>
<name>A0A939FIP5_9ACTN</name>
<dbReference type="PANTHER" id="PTHR24421:SF37">
    <property type="entry name" value="SENSOR HISTIDINE KINASE NARS"/>
    <property type="match status" value="1"/>
</dbReference>
<keyword evidence="5 10" id="KW-0418">Kinase</keyword>
<dbReference type="CDD" id="cd16917">
    <property type="entry name" value="HATPase_UhpB-NarQ-NarX-like"/>
    <property type="match status" value="1"/>
</dbReference>
<feature type="domain" description="Histidine kinase/HSP90-like ATPase" evidence="9">
    <location>
        <begin position="171"/>
        <end position="267"/>
    </location>
</feature>
<dbReference type="Gene3D" id="3.30.565.10">
    <property type="entry name" value="Histidine kinase-like ATPase, C-terminal domain"/>
    <property type="match status" value="1"/>
</dbReference>
<dbReference type="Proteomes" id="UP000664781">
    <property type="component" value="Unassembled WGS sequence"/>
</dbReference>
<keyword evidence="2" id="KW-1003">Cell membrane</keyword>
<protein>
    <submittedName>
        <fullName evidence="10">Histidine kinase</fullName>
    </submittedName>
</protein>
<dbReference type="Pfam" id="PF02518">
    <property type="entry name" value="HATPase_c"/>
    <property type="match status" value="1"/>
</dbReference>
<gene>
    <name evidence="10" type="ORF">J1792_03185</name>
</gene>
<keyword evidence="7" id="KW-0902">Two-component regulatory system</keyword>
<evidence type="ECO:0000256" key="4">
    <source>
        <dbReference type="ARBA" id="ARBA00022692"/>
    </source>
</evidence>
<evidence type="ECO:0000256" key="5">
    <source>
        <dbReference type="ARBA" id="ARBA00022777"/>
    </source>
</evidence>
<comment type="subcellular location">
    <subcellularLocation>
        <location evidence="1">Cell membrane</location>
        <topology evidence="1">Multi-pass membrane protein</topology>
    </subcellularLocation>
</comment>
<dbReference type="InterPro" id="IPR050482">
    <property type="entry name" value="Sensor_HK_TwoCompSys"/>
</dbReference>
<dbReference type="InterPro" id="IPR036890">
    <property type="entry name" value="HATPase_C_sf"/>
</dbReference>